<keyword evidence="3" id="KW-0378">Hydrolase</keyword>
<dbReference type="Pfam" id="PF01546">
    <property type="entry name" value="Peptidase_M20"/>
    <property type="match status" value="1"/>
</dbReference>
<reference evidence="6" key="1">
    <citation type="submission" date="2005-10" db="EMBL/GenBank/DDBJ databases">
        <title>Complete sequence of Pelobacter carbinolicus DSM 2380.</title>
        <authorList>
            <person name="Copeland A."/>
            <person name="Lucas S."/>
            <person name="Lapidus A."/>
            <person name="Barry K."/>
            <person name="Detter J.C."/>
            <person name="Glavina T."/>
            <person name="Hammon N."/>
            <person name="Israni S."/>
            <person name="Pitluck S."/>
            <person name="Chertkov O."/>
            <person name="Schmutz J."/>
            <person name="Larimer F."/>
            <person name="Land M."/>
            <person name="Kyrpides N."/>
            <person name="Ivanova N."/>
            <person name="Richardson P."/>
        </authorList>
    </citation>
    <scope>NUCLEOTIDE SEQUENCE [LARGE SCALE GENOMIC DNA]</scope>
    <source>
        <strain evidence="6">DSM 2380 / NBRC 103641 / GraBd1</strain>
    </source>
</reference>
<organism evidence="5 6">
    <name type="scientific">Syntrophotalea carbinolica (strain DSM 2380 / NBRC 103641 / GraBd1)</name>
    <name type="common">Pelobacter carbinolicus</name>
    <dbReference type="NCBI Taxonomy" id="338963"/>
    <lineage>
        <taxon>Bacteria</taxon>
        <taxon>Pseudomonadati</taxon>
        <taxon>Thermodesulfobacteriota</taxon>
        <taxon>Desulfuromonadia</taxon>
        <taxon>Desulfuromonadales</taxon>
        <taxon>Syntrophotaleaceae</taxon>
        <taxon>Syntrophotalea</taxon>
    </lineage>
</organism>
<protein>
    <submittedName>
        <fullName evidence="5">Zinc metallopeptidase, putative</fullName>
    </submittedName>
</protein>
<evidence type="ECO:0000256" key="3">
    <source>
        <dbReference type="ARBA" id="ARBA00022801"/>
    </source>
</evidence>
<proteinExistence type="predicted"/>
<feature type="domain" description="Peptidase M20 dimerisation" evidence="4">
    <location>
        <begin position="194"/>
        <end position="353"/>
    </location>
</feature>
<dbReference type="PANTHER" id="PTHR43270">
    <property type="entry name" value="BETA-ALA-HIS DIPEPTIDASE"/>
    <property type="match status" value="1"/>
</dbReference>
<evidence type="ECO:0000313" key="5">
    <source>
        <dbReference type="EMBL" id="ABA89526.1"/>
    </source>
</evidence>
<dbReference type="KEGG" id="pca:Pcar_2287"/>
<gene>
    <name evidence="5" type="ordered locus">Pcar_2287</name>
</gene>
<dbReference type="NCBIfam" id="NF006053">
    <property type="entry name" value="PRK08201.1"/>
    <property type="match status" value="1"/>
</dbReference>
<dbReference type="EMBL" id="CP000142">
    <property type="protein sequence ID" value="ABA89526.1"/>
    <property type="molecule type" value="Genomic_DNA"/>
</dbReference>
<dbReference type="GO" id="GO:0006508">
    <property type="term" value="P:proteolysis"/>
    <property type="evidence" value="ECO:0007669"/>
    <property type="project" value="UniProtKB-KW"/>
</dbReference>
<dbReference type="GO" id="GO:0046872">
    <property type="term" value="F:metal ion binding"/>
    <property type="evidence" value="ECO:0007669"/>
    <property type="project" value="UniProtKB-KW"/>
</dbReference>
<dbReference type="AlphaFoldDB" id="Q3A281"/>
<dbReference type="PANTHER" id="PTHR43270:SF12">
    <property type="entry name" value="SUCCINYL-DIAMINOPIMELATE DESUCCINYLASE"/>
    <property type="match status" value="1"/>
</dbReference>
<dbReference type="SUPFAM" id="SSF53187">
    <property type="entry name" value="Zn-dependent exopeptidases"/>
    <property type="match status" value="1"/>
</dbReference>
<dbReference type="GO" id="GO:0008233">
    <property type="term" value="F:peptidase activity"/>
    <property type="evidence" value="ECO:0007669"/>
    <property type="project" value="UniProtKB-KW"/>
</dbReference>
<evidence type="ECO:0000256" key="1">
    <source>
        <dbReference type="ARBA" id="ARBA00022670"/>
    </source>
</evidence>
<reference evidence="5 6" key="2">
    <citation type="journal article" date="2012" name="BMC Genomics">
        <title>The genome of Pelobacter carbinolicus reveals surprising metabolic capabilities and physiological features.</title>
        <authorList>
            <person name="Aklujkar M."/>
            <person name="Haveman S.A."/>
            <person name="Didonato R.Jr."/>
            <person name="Chertkov O."/>
            <person name="Han C.S."/>
            <person name="Land M.L."/>
            <person name="Brown P."/>
            <person name="Lovley D.R."/>
        </authorList>
    </citation>
    <scope>NUCLEOTIDE SEQUENCE [LARGE SCALE GENOMIC DNA]</scope>
    <source>
        <strain evidence="6">DSM 2380 / NBRC 103641 / GraBd1</strain>
    </source>
</reference>
<keyword evidence="1" id="KW-0645">Protease</keyword>
<keyword evidence="6" id="KW-1185">Reference proteome</keyword>
<dbReference type="Pfam" id="PF07687">
    <property type="entry name" value="M20_dimer"/>
    <property type="match status" value="1"/>
</dbReference>
<evidence type="ECO:0000259" key="4">
    <source>
        <dbReference type="Pfam" id="PF07687"/>
    </source>
</evidence>
<keyword evidence="2" id="KW-0479">Metal-binding</keyword>
<evidence type="ECO:0000256" key="2">
    <source>
        <dbReference type="ARBA" id="ARBA00022723"/>
    </source>
</evidence>
<dbReference type="NCBIfam" id="NF005914">
    <property type="entry name" value="PRK07907.1"/>
    <property type="match status" value="1"/>
</dbReference>
<name>Q3A281_SYNC1</name>
<dbReference type="Gene3D" id="3.30.70.360">
    <property type="match status" value="1"/>
</dbReference>
<dbReference type="eggNOG" id="COG0624">
    <property type="taxonomic scope" value="Bacteria"/>
</dbReference>
<dbReference type="InterPro" id="IPR051458">
    <property type="entry name" value="Cyt/Met_Dipeptidase"/>
</dbReference>
<sequence>MLGTVQAYLKDNHDRLVEELTSWLRIPSVSSYAERAEDVRRAAVWAHQKLADIGFPKVETISTDGHPLVYAEWLAHPDQPTLLVYGHYDVQPAEPLEEWQSPPFEPTVRNGNLYARGVVDDKGQVMLVLAALEAWARAGGGLPVNVKLLLEGEEEASGESIDAYVRANPERLEADAALICDTSMISETQPSLITGLRGLVYAEIAMYGARRDLHSGSFGGVAPNPIHALCLLLSRLKGEDGVIRIPELEAATPSPPAVEKRFWDTDPLNLAGLLRHEMGVDALVGEAAFPPLERLGARPTLEVHGIRGGFTGEGAKTVIPAEAVAKVSLRLPAGLKPDQVFDWLERAVHRNTPDGHRVEVRHLGGGEGMVVAPDNLFIRAATSALQATYGVTPVFMREGGSIPVAALLDQVLNVPVVLMGFGLPDDALHAPNEKFSLAQFDRGMATVADFLGRIRR</sequence>
<evidence type="ECO:0000313" key="6">
    <source>
        <dbReference type="Proteomes" id="UP000002534"/>
    </source>
</evidence>
<dbReference type="InterPro" id="IPR011650">
    <property type="entry name" value="Peptidase_M20_dimer"/>
</dbReference>
<dbReference type="Proteomes" id="UP000002534">
    <property type="component" value="Chromosome"/>
</dbReference>
<dbReference type="HOGENOM" id="CLU_029469_2_1_7"/>
<dbReference type="RefSeq" id="WP_011342044.1">
    <property type="nucleotide sequence ID" value="NC_007498.2"/>
</dbReference>
<dbReference type="OrthoDB" id="5443984at2"/>
<dbReference type="InterPro" id="IPR002933">
    <property type="entry name" value="Peptidase_M20"/>
</dbReference>
<accession>Q3A281</accession>
<dbReference type="STRING" id="338963.Pcar_2287"/>
<dbReference type="NCBIfam" id="NF006579">
    <property type="entry name" value="PRK09104.1"/>
    <property type="match status" value="1"/>
</dbReference>
<dbReference type="Gene3D" id="3.40.630.10">
    <property type="entry name" value="Zn peptidases"/>
    <property type="match status" value="1"/>
</dbReference>